<evidence type="ECO:0000313" key="3">
    <source>
        <dbReference type="Proteomes" id="UP000593568"/>
    </source>
</evidence>
<evidence type="ECO:0000256" key="1">
    <source>
        <dbReference type="SAM" id="Coils"/>
    </source>
</evidence>
<keyword evidence="3" id="KW-1185">Reference proteome</keyword>
<gene>
    <name evidence="2" type="ORF">Gotri_006959</name>
</gene>
<evidence type="ECO:0000313" key="2">
    <source>
        <dbReference type="EMBL" id="MBA0785284.1"/>
    </source>
</evidence>
<proteinExistence type="predicted"/>
<protein>
    <submittedName>
        <fullName evidence="2">Uncharacterized protein</fullName>
    </submittedName>
</protein>
<dbReference type="AlphaFoldDB" id="A0A7J9FJZ1"/>
<dbReference type="Proteomes" id="UP000593568">
    <property type="component" value="Unassembled WGS sequence"/>
</dbReference>
<keyword evidence="1" id="KW-0175">Coiled coil</keyword>
<reference evidence="2 3" key="1">
    <citation type="journal article" date="2019" name="Genome Biol. Evol.">
        <title>Insights into the evolution of the New World diploid cottons (Gossypium, subgenus Houzingenia) based on genome sequencing.</title>
        <authorList>
            <person name="Grover C.E."/>
            <person name="Arick M.A. 2nd"/>
            <person name="Thrash A."/>
            <person name="Conover J.L."/>
            <person name="Sanders W.S."/>
            <person name="Peterson D.G."/>
            <person name="Frelichowski J.E."/>
            <person name="Scheffler J.A."/>
            <person name="Scheffler B.E."/>
            <person name="Wendel J.F."/>
        </authorList>
    </citation>
    <scope>NUCLEOTIDE SEQUENCE [LARGE SCALE GENOMIC DNA]</scope>
    <source>
        <strain evidence="2">8</strain>
        <tissue evidence="2">Leaf</tissue>
    </source>
</reference>
<dbReference type="EMBL" id="JABEZW010218256">
    <property type="protein sequence ID" value="MBA0785284.1"/>
    <property type="molecule type" value="Genomic_DNA"/>
</dbReference>
<sequence length="145" mass="16852">MEIQEEKAKVDQWEKKFQDVRAREVTLEKSLLECQSKKMGLKARVTELENSLHQYRSRNSAIELKANLSKIEVLKGRSQDHIRERDYIMGEAVAQVREVADHLQALAVQADVLSLKYESESDRGRELAWLLRKVKALSIRAKPYM</sequence>
<comment type="caution">
    <text evidence="2">The sequence shown here is derived from an EMBL/GenBank/DDBJ whole genome shotgun (WGS) entry which is preliminary data.</text>
</comment>
<feature type="coiled-coil region" evidence="1">
    <location>
        <begin position="3"/>
        <end position="65"/>
    </location>
</feature>
<name>A0A7J9FJZ1_9ROSI</name>
<organism evidence="2 3">
    <name type="scientific">Gossypium trilobum</name>
    <dbReference type="NCBI Taxonomy" id="34281"/>
    <lineage>
        <taxon>Eukaryota</taxon>
        <taxon>Viridiplantae</taxon>
        <taxon>Streptophyta</taxon>
        <taxon>Embryophyta</taxon>
        <taxon>Tracheophyta</taxon>
        <taxon>Spermatophyta</taxon>
        <taxon>Magnoliopsida</taxon>
        <taxon>eudicotyledons</taxon>
        <taxon>Gunneridae</taxon>
        <taxon>Pentapetalae</taxon>
        <taxon>rosids</taxon>
        <taxon>malvids</taxon>
        <taxon>Malvales</taxon>
        <taxon>Malvaceae</taxon>
        <taxon>Malvoideae</taxon>
        <taxon>Gossypium</taxon>
    </lineage>
</organism>
<accession>A0A7J9FJZ1</accession>